<evidence type="ECO:0000313" key="3">
    <source>
        <dbReference type="Proteomes" id="UP000078492"/>
    </source>
</evidence>
<evidence type="ECO:0000256" key="1">
    <source>
        <dbReference type="SAM" id="MobiDB-lite"/>
    </source>
</evidence>
<feature type="region of interest" description="Disordered" evidence="1">
    <location>
        <begin position="1"/>
        <end position="21"/>
    </location>
</feature>
<keyword evidence="3" id="KW-1185">Reference proteome</keyword>
<evidence type="ECO:0000313" key="2">
    <source>
        <dbReference type="EMBL" id="KYN15501.1"/>
    </source>
</evidence>
<dbReference type="AlphaFoldDB" id="A0A151J102"/>
<accession>A0A151J102</accession>
<dbReference type="Proteomes" id="UP000078492">
    <property type="component" value="Unassembled WGS sequence"/>
</dbReference>
<proteinExistence type="predicted"/>
<reference evidence="2 3" key="1">
    <citation type="submission" date="2015-09" db="EMBL/GenBank/DDBJ databases">
        <title>Trachymyrmex cornetzi WGS genome.</title>
        <authorList>
            <person name="Nygaard S."/>
            <person name="Hu H."/>
            <person name="Boomsma J."/>
            <person name="Zhang G."/>
        </authorList>
    </citation>
    <scope>NUCLEOTIDE SEQUENCE [LARGE SCALE GENOMIC DNA]</scope>
    <source>
        <strain evidence="2">Tcor2-1</strain>
        <tissue evidence="2">Whole body</tissue>
    </source>
</reference>
<dbReference type="EMBL" id="KQ980575">
    <property type="protein sequence ID" value="KYN15501.1"/>
    <property type="molecule type" value="Genomic_DNA"/>
</dbReference>
<organism evidence="2 3">
    <name type="scientific">Trachymyrmex cornetzi</name>
    <dbReference type="NCBI Taxonomy" id="471704"/>
    <lineage>
        <taxon>Eukaryota</taxon>
        <taxon>Metazoa</taxon>
        <taxon>Ecdysozoa</taxon>
        <taxon>Arthropoda</taxon>
        <taxon>Hexapoda</taxon>
        <taxon>Insecta</taxon>
        <taxon>Pterygota</taxon>
        <taxon>Neoptera</taxon>
        <taxon>Endopterygota</taxon>
        <taxon>Hymenoptera</taxon>
        <taxon>Apocrita</taxon>
        <taxon>Aculeata</taxon>
        <taxon>Formicoidea</taxon>
        <taxon>Formicidae</taxon>
        <taxon>Myrmicinae</taxon>
        <taxon>Trachymyrmex</taxon>
    </lineage>
</organism>
<protein>
    <submittedName>
        <fullName evidence="2">Uncharacterized protein</fullName>
    </submittedName>
</protein>
<name>A0A151J102_9HYME</name>
<gene>
    <name evidence="2" type="ORF">ALC57_12286</name>
</gene>
<sequence length="109" mass="12001">MHAHAREGELAGSAAADSLRGENSKSFAVTIFLTAPPAPSTIVKKRGRERESAKEKTTVSLSQMTCQIITLIIIEQIIYTTVTLGCHAMFHAWNKEGNVPSDRKRTDFQ</sequence>